<keyword evidence="3" id="KW-0472">Membrane</keyword>
<keyword evidence="2" id="KW-0378">Hydrolase</keyword>
<keyword evidence="3" id="KW-0812">Transmembrane</keyword>
<evidence type="ECO:0000313" key="5">
    <source>
        <dbReference type="EMBL" id="XAM42079.1"/>
    </source>
</evidence>
<organism evidence="5 6">
    <name type="scientific">Terrisporobacter petrolearius</name>
    <dbReference type="NCBI Taxonomy" id="1460447"/>
    <lineage>
        <taxon>Bacteria</taxon>
        <taxon>Bacillati</taxon>
        <taxon>Bacillota</taxon>
        <taxon>Clostridia</taxon>
        <taxon>Peptostreptococcales</taxon>
        <taxon>Peptostreptococcaceae</taxon>
        <taxon>Terrisporobacter</taxon>
    </lineage>
</organism>
<keyword evidence="6" id="KW-1185">Reference proteome</keyword>
<keyword evidence="1" id="KW-0479">Metal-binding</keyword>
<evidence type="ECO:0000256" key="3">
    <source>
        <dbReference type="SAM" id="Phobius"/>
    </source>
</evidence>
<evidence type="ECO:0000313" key="6">
    <source>
        <dbReference type="Proteomes" id="UP001477947"/>
    </source>
</evidence>
<evidence type="ECO:0000256" key="1">
    <source>
        <dbReference type="ARBA" id="ARBA00022723"/>
    </source>
</evidence>
<proteinExistence type="predicted"/>
<dbReference type="Pfam" id="PF13181">
    <property type="entry name" value="TPR_8"/>
    <property type="match status" value="1"/>
</dbReference>
<protein>
    <recommendedName>
        <fullName evidence="4">HIRAN domain-containing protein</fullName>
    </recommendedName>
</protein>
<dbReference type="EMBL" id="CP154622">
    <property type="protein sequence ID" value="XAM42079.1"/>
    <property type="molecule type" value="Genomic_DNA"/>
</dbReference>
<reference evidence="5 6" key="1">
    <citation type="submission" date="2024-04" db="EMBL/GenBank/DDBJ databases">
        <title>Isolation and characterization of novel acetogenic strains of the genera Terrisporobacter and Acetoanaerobium.</title>
        <authorList>
            <person name="Boeer T."/>
            <person name="Schueler M.A."/>
            <person name="Lueschen A."/>
            <person name="Eysell L."/>
            <person name="Droege J."/>
            <person name="Heinemann M."/>
            <person name="Engelhardt L."/>
            <person name="Basen M."/>
            <person name="Daniel R."/>
        </authorList>
    </citation>
    <scope>NUCLEOTIDE SEQUENCE [LARGE SCALE GENOMIC DNA]</scope>
    <source>
        <strain evidence="5 6">ELB</strain>
    </source>
</reference>
<sequence length="499" mass="57041">MKIGVRKPSLKKSFKARTTGKAKRAVKKAVIPGYGQKGTGWIKDPKKAAYNKVYNKTTVSVTQLANSSSKKNKSSNKKVTNTDYDYDYDLDLEHDNFSNSQEIVETLDNYITLINSDGKIKNCKVGYSWTNLFFMFFTPLSRGDFKNGFIQFIIFFILARLSSLLTTFAWLVIPAFYNKIYIKDLLQKGFTPKNNHSAELLNKLGFKFEQIQETTSTNSKPDTAAPSFTNFNDYSSDNVSSNDLDDLGISITMTVNGREIVNDDIIVNDTAPDGYHKIYTYEKVVGVSFDNRDVFVEQFTNGSNQKITLKKDKDNQYDKNAIKVFGECLVIKDFKSGELGYLSSELATKLKDFDSIYGTVNAVKPPNKIRVDIWVDEDEYKVVNSLHEQAEKTFKFVEKGYQSNCKGMSYEKEKDIPNAIKYYEESISYNFDGNYPYERLAILYRKSKDYDNEIRVLNKAIENFSLLAKTSPRGDISPKLNKFKERLVKAEALRLKNTK</sequence>
<dbReference type="RefSeq" id="WP_343337348.1">
    <property type="nucleotide sequence ID" value="NZ_CP154622.1"/>
</dbReference>
<name>A0ABZ3FF90_9FIRM</name>
<evidence type="ECO:0000259" key="4">
    <source>
        <dbReference type="Pfam" id="PF08797"/>
    </source>
</evidence>
<gene>
    <name evidence="5" type="ORF">TPELB_23920</name>
</gene>
<evidence type="ECO:0000256" key="2">
    <source>
        <dbReference type="ARBA" id="ARBA00022801"/>
    </source>
</evidence>
<dbReference type="Gene3D" id="1.25.40.10">
    <property type="entry name" value="Tetratricopeptide repeat domain"/>
    <property type="match status" value="1"/>
</dbReference>
<dbReference type="Pfam" id="PF08797">
    <property type="entry name" value="HIRAN"/>
    <property type="match status" value="1"/>
</dbReference>
<dbReference type="Proteomes" id="UP001477947">
    <property type="component" value="Chromosome"/>
</dbReference>
<dbReference type="InterPro" id="IPR019734">
    <property type="entry name" value="TPR_rpt"/>
</dbReference>
<feature type="domain" description="HIRAN" evidence="4">
    <location>
        <begin position="291"/>
        <end position="351"/>
    </location>
</feature>
<dbReference type="Gene3D" id="3.30.70.2330">
    <property type="match status" value="1"/>
</dbReference>
<keyword evidence="3" id="KW-1133">Transmembrane helix</keyword>
<dbReference type="SUPFAM" id="SSF48452">
    <property type="entry name" value="TPR-like"/>
    <property type="match status" value="1"/>
</dbReference>
<dbReference type="InterPro" id="IPR011990">
    <property type="entry name" value="TPR-like_helical_dom_sf"/>
</dbReference>
<dbReference type="InterPro" id="IPR014905">
    <property type="entry name" value="HIRAN"/>
</dbReference>
<feature type="transmembrane region" description="Helical" evidence="3">
    <location>
        <begin position="152"/>
        <end position="177"/>
    </location>
</feature>
<accession>A0ABZ3FF90</accession>